<evidence type="ECO:0000259" key="18">
    <source>
        <dbReference type="Pfam" id="PF00408"/>
    </source>
</evidence>
<feature type="domain" description="Alpha-D-phosphohexomutase C-terminal" evidence="18">
    <location>
        <begin position="463"/>
        <end position="537"/>
    </location>
</feature>
<comment type="cofactor">
    <cofactor evidence="14 17">
        <name>Mg(2+)</name>
        <dbReference type="ChEBI" id="CHEBI:18420"/>
    </cofactor>
    <text evidence="14 17">Binds 1 Mg(2+) ion per subunit.</text>
</comment>
<evidence type="ECO:0000259" key="21">
    <source>
        <dbReference type="Pfam" id="PF21405"/>
    </source>
</evidence>
<feature type="binding site" evidence="17">
    <location>
        <position position="287"/>
    </location>
    <ligand>
        <name>Mg(2+)</name>
        <dbReference type="ChEBI" id="CHEBI:18420"/>
    </ligand>
</feature>
<evidence type="ECO:0000256" key="5">
    <source>
        <dbReference type="ARBA" id="ARBA00022553"/>
    </source>
</evidence>
<evidence type="ECO:0000256" key="9">
    <source>
        <dbReference type="ARBA" id="ARBA00023277"/>
    </source>
</evidence>
<feature type="active site" description="Phosphoserine intermediate" evidence="15">
    <location>
        <position position="70"/>
    </location>
</feature>
<dbReference type="Pfam" id="PF21404">
    <property type="entry name" value="AMG1_III"/>
    <property type="match status" value="1"/>
</dbReference>
<comment type="catalytic activity">
    <reaction evidence="1 14">
        <text>N-acetyl-alpha-D-glucosamine 1-phosphate = N-acetyl-D-glucosamine 6-phosphate</text>
        <dbReference type="Rhea" id="RHEA:23804"/>
        <dbReference type="ChEBI" id="CHEBI:57513"/>
        <dbReference type="ChEBI" id="CHEBI:57776"/>
        <dbReference type="EC" id="5.4.2.3"/>
    </reaction>
</comment>
<evidence type="ECO:0000256" key="2">
    <source>
        <dbReference type="ARBA" id="ARBA00004865"/>
    </source>
</evidence>
<dbReference type="SUPFAM" id="SSF53738">
    <property type="entry name" value="Phosphoglucomutase, first 3 domains"/>
    <property type="match status" value="4"/>
</dbReference>
<feature type="binding site" evidence="17">
    <location>
        <position position="289"/>
    </location>
    <ligand>
        <name>Mg(2+)</name>
        <dbReference type="ChEBI" id="CHEBI:18420"/>
    </ligand>
</feature>
<accession>A0AAN6UFX5</accession>
<evidence type="ECO:0000313" key="22">
    <source>
        <dbReference type="EMBL" id="KAK4132267.1"/>
    </source>
</evidence>
<dbReference type="GO" id="GO:0004610">
    <property type="term" value="F:phosphoacetylglucosamine mutase activity"/>
    <property type="evidence" value="ECO:0007669"/>
    <property type="project" value="UniProtKB-UniRule"/>
</dbReference>
<dbReference type="PANTHER" id="PTHR45955">
    <property type="entry name" value="PHOSPHOACETYLGLUCOSAMINE MUTASE"/>
    <property type="match status" value="1"/>
</dbReference>
<evidence type="ECO:0000256" key="10">
    <source>
        <dbReference type="ARBA" id="ARBA00023316"/>
    </source>
</evidence>
<evidence type="ECO:0000313" key="23">
    <source>
        <dbReference type="Proteomes" id="UP001304895"/>
    </source>
</evidence>
<keyword evidence="10" id="KW-0961">Cell wall biogenesis/degradation</keyword>
<dbReference type="Pfam" id="PF02878">
    <property type="entry name" value="PGM_PMM_I"/>
    <property type="match status" value="2"/>
</dbReference>
<name>A0AAN6UFX5_9PEZI</name>
<organism evidence="22 23">
    <name type="scientific">Trichocladium antarcticum</name>
    <dbReference type="NCBI Taxonomy" id="1450529"/>
    <lineage>
        <taxon>Eukaryota</taxon>
        <taxon>Fungi</taxon>
        <taxon>Dikarya</taxon>
        <taxon>Ascomycota</taxon>
        <taxon>Pezizomycotina</taxon>
        <taxon>Sordariomycetes</taxon>
        <taxon>Sordariomycetidae</taxon>
        <taxon>Sordariales</taxon>
        <taxon>Chaetomiaceae</taxon>
        <taxon>Trichocladium</taxon>
    </lineage>
</organism>
<keyword evidence="5" id="KW-0597">Phosphoprotein</keyword>
<dbReference type="SUPFAM" id="SSF55957">
    <property type="entry name" value="Phosphoglucomutase, C-terminal domain"/>
    <property type="match status" value="1"/>
</dbReference>
<dbReference type="InterPro" id="IPR036900">
    <property type="entry name" value="A-D-PHexomutase_C_sf"/>
</dbReference>
<dbReference type="AlphaFoldDB" id="A0AAN6UFX5"/>
<dbReference type="Pfam" id="PF21405">
    <property type="entry name" value="AMG1_II"/>
    <property type="match status" value="1"/>
</dbReference>
<evidence type="ECO:0000256" key="17">
    <source>
        <dbReference type="PIRSR" id="PIRSR016408-3"/>
    </source>
</evidence>
<dbReference type="GO" id="GO:0005975">
    <property type="term" value="P:carbohydrate metabolic process"/>
    <property type="evidence" value="ECO:0007669"/>
    <property type="project" value="InterPro"/>
</dbReference>
<evidence type="ECO:0000256" key="12">
    <source>
        <dbReference type="ARBA" id="ARBA00032065"/>
    </source>
</evidence>
<dbReference type="InterPro" id="IPR005844">
    <property type="entry name" value="A-D-PHexomutase_a/b/a-I"/>
</dbReference>
<evidence type="ECO:0000256" key="15">
    <source>
        <dbReference type="PIRSR" id="PIRSR016408-1"/>
    </source>
</evidence>
<comment type="caution">
    <text evidence="22">The sequence shown here is derived from an EMBL/GenBank/DDBJ whole genome shotgun (WGS) entry which is preliminary data.</text>
</comment>
<dbReference type="Pfam" id="PF00408">
    <property type="entry name" value="PGM_PMM_IV"/>
    <property type="match status" value="1"/>
</dbReference>
<dbReference type="InterPro" id="IPR016066">
    <property type="entry name" value="A-D-PHexomutase_CS"/>
</dbReference>
<dbReference type="PANTHER" id="PTHR45955:SF1">
    <property type="entry name" value="PHOSPHOACETYLGLUCOSAMINE MUTASE"/>
    <property type="match status" value="1"/>
</dbReference>
<dbReference type="Gene3D" id="3.40.120.10">
    <property type="entry name" value="Alpha-D-Glucose-1,6-Bisphosphate, subunit A, domain 3"/>
    <property type="match status" value="2"/>
</dbReference>
<feature type="domain" description="Alpha-D-phosphohexomutase alpha/beta/alpha" evidence="19">
    <location>
        <begin position="127"/>
        <end position="179"/>
    </location>
</feature>
<evidence type="ECO:0000256" key="11">
    <source>
        <dbReference type="ARBA" id="ARBA00031926"/>
    </source>
</evidence>
<dbReference type="EC" id="5.4.2.3" evidence="4 14"/>
<feature type="binding site" description="via phosphate group" evidence="17">
    <location>
        <position position="70"/>
    </location>
    <ligand>
        <name>Mg(2+)</name>
        <dbReference type="ChEBI" id="CHEBI:18420"/>
    </ligand>
</feature>
<dbReference type="InterPro" id="IPR016055">
    <property type="entry name" value="A-D-PHexomutase_a/b/a-I/II/III"/>
</dbReference>
<dbReference type="Gene3D" id="3.30.310.50">
    <property type="entry name" value="Alpha-D-phosphohexomutase, C-terminal domain"/>
    <property type="match status" value="1"/>
</dbReference>
<dbReference type="GO" id="GO:0071555">
    <property type="term" value="P:cell wall organization"/>
    <property type="evidence" value="ECO:0007669"/>
    <property type="project" value="UniProtKB-KW"/>
</dbReference>
<dbReference type="EMBL" id="MU853418">
    <property type="protein sequence ID" value="KAK4132267.1"/>
    <property type="molecule type" value="Genomic_DNA"/>
</dbReference>
<keyword evidence="6 14" id="KW-0479">Metal-binding</keyword>
<reference evidence="22" key="2">
    <citation type="submission" date="2023-05" db="EMBL/GenBank/DDBJ databases">
        <authorList>
            <consortium name="Lawrence Berkeley National Laboratory"/>
            <person name="Steindorff A."/>
            <person name="Hensen N."/>
            <person name="Bonometti L."/>
            <person name="Westerberg I."/>
            <person name="Brannstrom I.O."/>
            <person name="Guillou S."/>
            <person name="Cros-Aarteil S."/>
            <person name="Calhoun S."/>
            <person name="Haridas S."/>
            <person name="Kuo A."/>
            <person name="Mondo S."/>
            <person name="Pangilinan J."/>
            <person name="Riley R."/>
            <person name="Labutti K."/>
            <person name="Andreopoulos B."/>
            <person name="Lipzen A."/>
            <person name="Chen C."/>
            <person name="Yanf M."/>
            <person name="Daum C."/>
            <person name="Ng V."/>
            <person name="Clum A."/>
            <person name="Ohm R."/>
            <person name="Martin F."/>
            <person name="Silar P."/>
            <person name="Natvig D."/>
            <person name="Lalanne C."/>
            <person name="Gautier V."/>
            <person name="Ament-Velasquez S.L."/>
            <person name="Kruys A."/>
            <person name="Hutchinson M.I."/>
            <person name="Powell A.J."/>
            <person name="Barry K."/>
            <person name="Miller A.N."/>
            <person name="Grigoriev I.V."/>
            <person name="Debuchy R."/>
            <person name="Gladieux P."/>
            <person name="Thoren M.H."/>
            <person name="Johannesson H."/>
        </authorList>
    </citation>
    <scope>NUCLEOTIDE SEQUENCE</scope>
    <source>
        <strain evidence="22">CBS 123565</strain>
    </source>
</reference>
<evidence type="ECO:0000256" key="14">
    <source>
        <dbReference type="PIRNR" id="PIRNR016408"/>
    </source>
</evidence>
<dbReference type="InterPro" id="IPR005843">
    <property type="entry name" value="A-D-PHexomutase_C"/>
</dbReference>
<comment type="pathway">
    <text evidence="2 14">Nucleotide-sugar biosynthesis; UDP-N-acetyl-alpha-D-glucosamine biosynthesis; N-acetyl-alpha-D-glucosamine 1-phosphate from alpha-D-glucosamine 6-phosphate (route I): step 2/2.</text>
</comment>
<dbReference type="InterPro" id="IPR049022">
    <property type="entry name" value="AMG1_III"/>
</dbReference>
<feature type="binding site" evidence="17">
    <location>
        <position position="291"/>
    </location>
    <ligand>
        <name>Mg(2+)</name>
        <dbReference type="ChEBI" id="CHEBI:18420"/>
    </ligand>
</feature>
<feature type="binding site" evidence="16">
    <location>
        <begin position="508"/>
        <end position="512"/>
    </location>
    <ligand>
        <name>substrate</name>
    </ligand>
</feature>
<proteinExistence type="inferred from homology"/>
<dbReference type="InterPro" id="IPR049023">
    <property type="entry name" value="AMG1_II"/>
</dbReference>
<dbReference type="GO" id="GO:0006048">
    <property type="term" value="P:UDP-N-acetylglucosamine biosynthetic process"/>
    <property type="evidence" value="ECO:0007669"/>
    <property type="project" value="UniProtKB-UniRule"/>
</dbReference>
<dbReference type="FunFam" id="3.30.310.50:FF:000003">
    <property type="entry name" value="Phosphoacetylglucosamine mutase"/>
    <property type="match status" value="1"/>
</dbReference>
<dbReference type="CDD" id="cd03086">
    <property type="entry name" value="PGM3"/>
    <property type="match status" value="1"/>
</dbReference>
<evidence type="ECO:0000256" key="7">
    <source>
        <dbReference type="ARBA" id="ARBA00022842"/>
    </source>
</evidence>
<keyword evidence="23" id="KW-1185">Reference proteome</keyword>
<dbReference type="FunFam" id="3.40.120.10:FF:000013">
    <property type="entry name" value="Phosphoacetylglucosamine mutase"/>
    <property type="match status" value="1"/>
</dbReference>
<reference evidence="22" key="1">
    <citation type="journal article" date="2023" name="Mol. Phylogenet. Evol.">
        <title>Genome-scale phylogeny and comparative genomics of the fungal order Sordariales.</title>
        <authorList>
            <person name="Hensen N."/>
            <person name="Bonometti L."/>
            <person name="Westerberg I."/>
            <person name="Brannstrom I.O."/>
            <person name="Guillou S."/>
            <person name="Cros-Aarteil S."/>
            <person name="Calhoun S."/>
            <person name="Haridas S."/>
            <person name="Kuo A."/>
            <person name="Mondo S."/>
            <person name="Pangilinan J."/>
            <person name="Riley R."/>
            <person name="LaButti K."/>
            <person name="Andreopoulos B."/>
            <person name="Lipzen A."/>
            <person name="Chen C."/>
            <person name="Yan M."/>
            <person name="Daum C."/>
            <person name="Ng V."/>
            <person name="Clum A."/>
            <person name="Steindorff A."/>
            <person name="Ohm R.A."/>
            <person name="Martin F."/>
            <person name="Silar P."/>
            <person name="Natvig D.O."/>
            <person name="Lalanne C."/>
            <person name="Gautier V."/>
            <person name="Ament-Velasquez S.L."/>
            <person name="Kruys A."/>
            <person name="Hutchinson M.I."/>
            <person name="Powell A.J."/>
            <person name="Barry K."/>
            <person name="Miller A.N."/>
            <person name="Grigoriev I.V."/>
            <person name="Debuchy R."/>
            <person name="Gladieux P."/>
            <person name="Hiltunen Thoren M."/>
            <person name="Johannesson H."/>
        </authorList>
    </citation>
    <scope>NUCLEOTIDE SEQUENCE</scope>
    <source>
        <strain evidence="22">CBS 123565</strain>
    </source>
</reference>
<dbReference type="PIRSF" id="PIRSF016408">
    <property type="entry name" value="PAGM"/>
    <property type="match status" value="1"/>
</dbReference>
<protein>
    <recommendedName>
        <fullName evidence="4 14">Phosphoacetylglucosamine mutase</fullName>
        <shortName evidence="14">PAGM</shortName>
        <ecNumber evidence="4 14">5.4.2.3</ecNumber>
    </recommendedName>
    <alternativeName>
        <fullName evidence="12 14">Acetylglucosamine phosphomutase</fullName>
    </alternativeName>
    <alternativeName>
        <fullName evidence="11 14">N-acetylglucosamine-phosphate mutase</fullName>
    </alternativeName>
</protein>
<dbReference type="GO" id="GO:0000287">
    <property type="term" value="F:magnesium ion binding"/>
    <property type="evidence" value="ECO:0007669"/>
    <property type="project" value="InterPro"/>
</dbReference>
<comment type="function">
    <text evidence="13 14">Catalyzes the conversion of GlcNAc-6-P into GlcNAc-1-P during the synthesis of uridine diphosphate/UDP-GlcNAc, which is a biosynthetic precursor of chitin and also supplies the amino sugars for N-linked oligosaccharides of glycoproteins.</text>
</comment>
<sequence>MDNSDQAIQAASARHPIVPLERGQLYRYGTAGFRMKADLLEGVTFRVGLLASLRSRKLNSQAIGVMVTASHNPAVDNGVKIVDPMGEMLEQDWERYATALVNAPSDAELVDIYNRLATDLKIDTKIPAKVIYGRDTRPSGHKLVTALADALDATRTEHVDYKLLTTPQLHYLVRATNSEGTPLSYGKVSEVGYYEKLAEAFVRAVRGRRISGTLQVDCANGVGGPKLSEFLKYIPKDKVGLDARVVNDDVLRPEVLNLDCGADYVKTKQRAPPAHQAKPGVRCCSLDGDADRLMYYWEDPESGFFMLDGDRISSLAASFIGDLVTSAGLRDDLRIGVVQTAYANGASTNYITQHLKLPVVCTPTGVKHLHHVAQGYDIGVYFEANGHGTVLFSPDALNSFKTKEPQSPAQKDALDTLAALGDLVNQTVGDAISDMLLVEVILAHKNWTLRDWAMTYSDLPNRLVRVEVGNKDLFHTTDAERRLSHPDGAQEEIDEAVKKFKDARSFARASGTENACRVYAEAATRTEANELADRVARIVERYGT</sequence>
<dbReference type="InterPro" id="IPR016657">
    <property type="entry name" value="PAGM"/>
</dbReference>
<evidence type="ECO:0000256" key="6">
    <source>
        <dbReference type="ARBA" id="ARBA00022723"/>
    </source>
</evidence>
<evidence type="ECO:0000256" key="4">
    <source>
        <dbReference type="ARBA" id="ARBA00012731"/>
    </source>
</evidence>
<evidence type="ECO:0000259" key="19">
    <source>
        <dbReference type="Pfam" id="PF02878"/>
    </source>
</evidence>
<comment type="similarity">
    <text evidence="3 14">Belongs to the phosphohexose mutase family.</text>
</comment>
<evidence type="ECO:0000256" key="8">
    <source>
        <dbReference type="ARBA" id="ARBA00023235"/>
    </source>
</evidence>
<dbReference type="FunFam" id="3.40.120.10:FF:000023">
    <property type="entry name" value="Phosphoacetylglucosamine mutase"/>
    <property type="match status" value="1"/>
</dbReference>
<feature type="domain" description="Phosphoacetylglucosamine mutase AMG1" evidence="21">
    <location>
        <begin position="207"/>
        <end position="293"/>
    </location>
</feature>
<feature type="domain" description="Phosphoacetylglucosamine mutase AMG1" evidence="20">
    <location>
        <begin position="308"/>
        <end position="447"/>
    </location>
</feature>
<evidence type="ECO:0000256" key="3">
    <source>
        <dbReference type="ARBA" id="ARBA00010231"/>
    </source>
</evidence>
<dbReference type="Proteomes" id="UP001304895">
    <property type="component" value="Unassembled WGS sequence"/>
</dbReference>
<gene>
    <name evidence="22" type="ORF">BT67DRAFT_451069</name>
</gene>
<keyword evidence="8 14" id="KW-0413">Isomerase</keyword>
<keyword evidence="7 14" id="KW-0460">Magnesium</keyword>
<keyword evidence="9" id="KW-0119">Carbohydrate metabolism</keyword>
<evidence type="ECO:0000259" key="20">
    <source>
        <dbReference type="Pfam" id="PF21404"/>
    </source>
</evidence>
<feature type="domain" description="Alpha-D-phosphohexomutase alpha/beta/alpha" evidence="19">
    <location>
        <begin position="56"/>
        <end position="98"/>
    </location>
</feature>
<dbReference type="PROSITE" id="PS00710">
    <property type="entry name" value="PGM_PMM"/>
    <property type="match status" value="1"/>
</dbReference>
<evidence type="ECO:0000256" key="16">
    <source>
        <dbReference type="PIRSR" id="PIRSR016408-2"/>
    </source>
</evidence>
<evidence type="ECO:0000256" key="13">
    <source>
        <dbReference type="ARBA" id="ARBA00059527"/>
    </source>
</evidence>
<feature type="binding site" evidence="16">
    <location>
        <begin position="383"/>
        <end position="385"/>
    </location>
    <ligand>
        <name>substrate</name>
    </ligand>
</feature>
<evidence type="ECO:0000256" key="1">
    <source>
        <dbReference type="ARBA" id="ARBA00000558"/>
    </source>
</evidence>
<feature type="binding site" evidence="16">
    <location>
        <position position="517"/>
    </location>
    <ligand>
        <name>substrate</name>
    </ligand>
</feature>